<evidence type="ECO:0000313" key="2">
    <source>
        <dbReference type="Proteomes" id="UP001200741"/>
    </source>
</evidence>
<sequence length="70" mass="7617">MQHDVPIARWSYDASAGQIRAFDSEDRVLMVIPSGPLFAARLVAAFSSPTHLPPPRTVPATAPRLHGLVR</sequence>
<name>A0ABS8XTU7_9BURK</name>
<comment type="caution">
    <text evidence="1">The sequence shown here is derived from an EMBL/GenBank/DDBJ whole genome shotgun (WGS) entry which is preliminary data.</text>
</comment>
<dbReference type="RefSeq" id="WP_233371735.1">
    <property type="nucleotide sequence ID" value="NZ_JAJTWU010000003.1"/>
</dbReference>
<organism evidence="1 2">
    <name type="scientific">Pelomonas cellulosilytica</name>
    <dbReference type="NCBI Taxonomy" id="2906762"/>
    <lineage>
        <taxon>Bacteria</taxon>
        <taxon>Pseudomonadati</taxon>
        <taxon>Pseudomonadota</taxon>
        <taxon>Betaproteobacteria</taxon>
        <taxon>Burkholderiales</taxon>
        <taxon>Sphaerotilaceae</taxon>
        <taxon>Roseateles</taxon>
    </lineage>
</organism>
<keyword evidence="2" id="KW-1185">Reference proteome</keyword>
<dbReference type="Proteomes" id="UP001200741">
    <property type="component" value="Unassembled WGS sequence"/>
</dbReference>
<evidence type="ECO:0008006" key="3">
    <source>
        <dbReference type="Google" id="ProtNLM"/>
    </source>
</evidence>
<gene>
    <name evidence="1" type="ORF">LXT13_09775</name>
</gene>
<dbReference type="EMBL" id="JAJTWU010000003">
    <property type="protein sequence ID" value="MCE4554725.1"/>
    <property type="molecule type" value="Genomic_DNA"/>
</dbReference>
<accession>A0ABS8XTU7</accession>
<reference evidence="1 2" key="1">
    <citation type="submission" date="2021-12" db="EMBL/GenBank/DDBJ databases">
        <title>Genome seq of P8.</title>
        <authorList>
            <person name="Seo T."/>
        </authorList>
    </citation>
    <scope>NUCLEOTIDE SEQUENCE [LARGE SCALE GENOMIC DNA]</scope>
    <source>
        <strain evidence="1 2">P8</strain>
    </source>
</reference>
<proteinExistence type="predicted"/>
<evidence type="ECO:0000313" key="1">
    <source>
        <dbReference type="EMBL" id="MCE4554725.1"/>
    </source>
</evidence>
<protein>
    <recommendedName>
        <fullName evidence="3">KTSC domain-containing protein</fullName>
    </recommendedName>
</protein>